<proteinExistence type="predicted"/>
<keyword evidence="1 5" id="KW-0808">Transferase</keyword>
<dbReference type="Gene3D" id="3.40.50.300">
    <property type="entry name" value="P-loop containing nucleotide triphosphate hydrolases"/>
    <property type="match status" value="1"/>
</dbReference>
<dbReference type="AlphaFoldDB" id="A0A451CY47"/>
<sequence>MIIDTMHLKKYIHQNKVFTYIILESKYIFIKENRKIIFDYFKKKKNKKKNITINNNDDWNNFFNLLKQQNLFSDRQLFNITVYDTIISKDLQSYLNKLKYFSNKKIIKIFYFPNLKKNALNHNFLYNYIKNIGIIINNSLSYIKNIHYWINRKIKINNLNVTPSAKNFLFDISRVSFNVFTNLIENIILLYPNTIITYDMLRKYFKSIKMFNYYDWIQSIILNDKQKTLKILLQLKTQKYDFTKLVNSYKTLIYIILYYKKKIFIQNNYINSIVYKKKIMQLSLHSLIRRNNIKIIILILKLLKKIELCIQNNQIDIIWMHLKTLSVILN</sequence>
<evidence type="ECO:0000256" key="4">
    <source>
        <dbReference type="ARBA" id="ARBA00022932"/>
    </source>
</evidence>
<evidence type="ECO:0000313" key="5">
    <source>
        <dbReference type="EMBL" id="VFP78263.1"/>
    </source>
</evidence>
<keyword evidence="4" id="KW-0239">DNA-directed DNA polymerase</keyword>
<keyword evidence="3" id="KW-0235">DNA replication</keyword>
<reference evidence="5 6" key="1">
    <citation type="submission" date="2019-02" db="EMBL/GenBank/DDBJ databases">
        <authorList>
            <person name="Manzano-Marin A."/>
            <person name="Manzano-Marin A."/>
        </authorList>
    </citation>
    <scope>NUCLEOTIDE SEQUENCE [LARGE SCALE GENOMIC DNA]</scope>
    <source>
        <strain evidence="5 6">BuCicuneomaculata</strain>
    </source>
</reference>
<evidence type="ECO:0000256" key="1">
    <source>
        <dbReference type="ARBA" id="ARBA00022679"/>
    </source>
</evidence>
<dbReference type="GO" id="GO:0003677">
    <property type="term" value="F:DNA binding"/>
    <property type="evidence" value="ECO:0007669"/>
    <property type="project" value="InterPro"/>
</dbReference>
<accession>A0A451CY47</accession>
<evidence type="ECO:0000313" key="6">
    <source>
        <dbReference type="Proteomes" id="UP000294404"/>
    </source>
</evidence>
<protein>
    <submittedName>
        <fullName evidence="5">DNA polymerase III subunit delta, partial</fullName>
        <ecNumber evidence="5">2.7.7.7</ecNumber>
    </submittedName>
</protein>
<dbReference type="OrthoDB" id="6553324at2"/>
<name>A0A451CY47_9GAMM</name>
<dbReference type="InterPro" id="IPR027417">
    <property type="entry name" value="P-loop_NTPase"/>
</dbReference>
<keyword evidence="2 5" id="KW-0548">Nucleotidyltransferase</keyword>
<organism evidence="5 6">
    <name type="scientific">Buchnera aphidicola</name>
    <name type="common">Cinara cuneomaculata</name>
    <dbReference type="NCBI Taxonomy" id="1660040"/>
    <lineage>
        <taxon>Bacteria</taxon>
        <taxon>Pseudomonadati</taxon>
        <taxon>Pseudomonadota</taxon>
        <taxon>Gammaproteobacteria</taxon>
        <taxon>Enterobacterales</taxon>
        <taxon>Erwiniaceae</taxon>
        <taxon>Buchnera</taxon>
    </lineage>
</organism>
<dbReference type="GO" id="GO:0009360">
    <property type="term" value="C:DNA polymerase III complex"/>
    <property type="evidence" value="ECO:0007669"/>
    <property type="project" value="TreeGrafter"/>
</dbReference>
<dbReference type="InterPro" id="IPR005790">
    <property type="entry name" value="DNA_polIII_delta"/>
</dbReference>
<dbReference type="Proteomes" id="UP000294404">
    <property type="component" value="Chromosome"/>
</dbReference>
<dbReference type="GO" id="GO:0006261">
    <property type="term" value="P:DNA-templated DNA replication"/>
    <property type="evidence" value="ECO:0007669"/>
    <property type="project" value="TreeGrafter"/>
</dbReference>
<dbReference type="RefSeq" id="WP_154027551.1">
    <property type="nucleotide sequence ID" value="NZ_LR217695.1"/>
</dbReference>
<dbReference type="GO" id="GO:0003887">
    <property type="term" value="F:DNA-directed DNA polymerase activity"/>
    <property type="evidence" value="ECO:0007669"/>
    <property type="project" value="UniProtKB-KW"/>
</dbReference>
<dbReference type="EMBL" id="LR217695">
    <property type="protein sequence ID" value="VFP78263.1"/>
    <property type="molecule type" value="Genomic_DNA"/>
</dbReference>
<gene>
    <name evidence="5" type="primary">holA</name>
    <name evidence="5" type="ORF">BUCICUMA2628_284</name>
</gene>
<evidence type="ECO:0000256" key="2">
    <source>
        <dbReference type="ARBA" id="ARBA00022695"/>
    </source>
</evidence>
<dbReference type="PANTHER" id="PTHR34388:SF1">
    <property type="entry name" value="DNA POLYMERASE III SUBUNIT DELTA"/>
    <property type="match status" value="1"/>
</dbReference>
<dbReference type="SUPFAM" id="SSF52540">
    <property type="entry name" value="P-loop containing nucleoside triphosphate hydrolases"/>
    <property type="match status" value="1"/>
</dbReference>
<evidence type="ECO:0000256" key="3">
    <source>
        <dbReference type="ARBA" id="ARBA00022705"/>
    </source>
</evidence>
<dbReference type="PANTHER" id="PTHR34388">
    <property type="entry name" value="DNA POLYMERASE III SUBUNIT DELTA"/>
    <property type="match status" value="1"/>
</dbReference>
<dbReference type="EC" id="2.7.7.7" evidence="5"/>
<dbReference type="Gene3D" id="1.10.8.60">
    <property type="match status" value="1"/>
</dbReference>